<dbReference type="PRINTS" id="PR00411">
    <property type="entry name" value="PNDRDTASEI"/>
</dbReference>
<dbReference type="PATRIC" id="fig|1121318.3.peg.2578"/>
<comment type="cofactor">
    <cofactor evidence="1">
        <name>FAD</name>
        <dbReference type="ChEBI" id="CHEBI:57692"/>
    </cofactor>
</comment>
<proteinExistence type="predicted"/>
<gene>
    <name evidence="6" type="ORF">CLHOM_25680</name>
</gene>
<dbReference type="Gene3D" id="3.50.50.60">
    <property type="entry name" value="FAD/NAD(P)-binding domain"/>
    <property type="match status" value="1"/>
</dbReference>
<organism evidence="6 7">
    <name type="scientific">Clostridium homopropionicum DSM 5847</name>
    <dbReference type="NCBI Taxonomy" id="1121318"/>
    <lineage>
        <taxon>Bacteria</taxon>
        <taxon>Bacillati</taxon>
        <taxon>Bacillota</taxon>
        <taxon>Clostridia</taxon>
        <taxon>Eubacteriales</taxon>
        <taxon>Clostridiaceae</taxon>
        <taxon>Clostridium</taxon>
    </lineage>
</organism>
<dbReference type="STRING" id="36844.SAMN04488501_12919"/>
<feature type="domain" description="RsdA/BaiN/AoA(So)-like Rossmann fold-like" evidence="4">
    <location>
        <begin position="3"/>
        <end position="404"/>
    </location>
</feature>
<dbReference type="InterPro" id="IPR023166">
    <property type="entry name" value="BaiN-like_dom_sf"/>
</dbReference>
<evidence type="ECO:0000259" key="5">
    <source>
        <dbReference type="Pfam" id="PF22780"/>
    </source>
</evidence>
<dbReference type="InterPro" id="IPR036188">
    <property type="entry name" value="FAD/NAD-bd_sf"/>
</dbReference>
<dbReference type="SUPFAM" id="SSF51905">
    <property type="entry name" value="FAD/NAD(P)-binding domain"/>
    <property type="match status" value="1"/>
</dbReference>
<name>A0A0L6Z7X1_9CLOT</name>
<dbReference type="Pfam" id="PF03486">
    <property type="entry name" value="HI0933_like"/>
    <property type="match status" value="1"/>
</dbReference>
<evidence type="ECO:0000256" key="1">
    <source>
        <dbReference type="ARBA" id="ARBA00001974"/>
    </source>
</evidence>
<reference evidence="7" key="1">
    <citation type="submission" date="2015-08" db="EMBL/GenBank/DDBJ databases">
        <title>Genome sequence of the strict anaerobe Clostridium homopropionicum LuHBu1 (DSM 5847T).</title>
        <authorList>
            <person name="Poehlein A."/>
            <person name="Beck M."/>
            <person name="Schiel-Bengelsdorf B."/>
            <person name="Bengelsdorf F.R."/>
            <person name="Daniel R."/>
            <person name="Duerre P."/>
        </authorList>
    </citation>
    <scope>NUCLEOTIDE SEQUENCE [LARGE SCALE GENOMIC DNA]</scope>
    <source>
        <strain evidence="7">DSM 5847</strain>
    </source>
</reference>
<sequence length="410" mass="44803">MHELIVVGGGASGIAAAITAKNLGIDVAILEGNSRIGKKLLTTGNGRCNIANECTDHSRYHSETPNFFEPILNSFNLLETKNFFNELGLPLVTLEDGKMYPMSLQASSVVDILKASLEEKEIPIYLDTKVTDIKKEKKGFTISSNSPEKYFCHKLIISCGGKSAPNTGSDGSGYSLAKKLGHSIVTPMPALVQLKLNYTKLKALSGVKFEGSCDILTDGKTAKKESGEILFTDYGISGPPILQLSRIASKALSKGSKVTLKVDIINNMSFPELKLFLENHWGTFGYRSIYDSFIGIINKKLIPIILKEAFINNIHKCCWELSWKEKEAIYSLLKEWEFTVIDTNGFANSQVTAGGVNSSELDPNTLQSKLIPNLYFTGEIIDVDGDCGGFNLQWAWSSGVTAGKHAAENR</sequence>
<keyword evidence="3" id="KW-0274">FAD</keyword>
<dbReference type="EC" id="1.18.1.2" evidence="6"/>
<keyword evidence="7" id="KW-1185">Reference proteome</keyword>
<dbReference type="Gene3D" id="2.40.30.10">
    <property type="entry name" value="Translation factors"/>
    <property type="match status" value="1"/>
</dbReference>
<dbReference type="InterPro" id="IPR057661">
    <property type="entry name" value="RsdA/BaiN/AoA(So)_Rossmann"/>
</dbReference>
<evidence type="ECO:0000259" key="4">
    <source>
        <dbReference type="Pfam" id="PF03486"/>
    </source>
</evidence>
<evidence type="ECO:0000256" key="2">
    <source>
        <dbReference type="ARBA" id="ARBA00022630"/>
    </source>
</evidence>
<keyword evidence="2" id="KW-0285">Flavoprotein</keyword>
<evidence type="ECO:0000313" key="6">
    <source>
        <dbReference type="EMBL" id="KOA19065.1"/>
    </source>
</evidence>
<dbReference type="Gene3D" id="1.10.8.260">
    <property type="entry name" value="HI0933 insert domain-like"/>
    <property type="match status" value="1"/>
</dbReference>
<evidence type="ECO:0000256" key="3">
    <source>
        <dbReference type="ARBA" id="ARBA00022827"/>
    </source>
</evidence>
<dbReference type="Proteomes" id="UP000037043">
    <property type="component" value="Unassembled WGS sequence"/>
</dbReference>
<dbReference type="EMBL" id="LHUR01000029">
    <property type="protein sequence ID" value="KOA19065.1"/>
    <property type="molecule type" value="Genomic_DNA"/>
</dbReference>
<evidence type="ECO:0000313" key="7">
    <source>
        <dbReference type="Proteomes" id="UP000037043"/>
    </source>
</evidence>
<dbReference type="PANTHER" id="PTHR42887:SF2">
    <property type="entry name" value="OS12G0638800 PROTEIN"/>
    <property type="match status" value="1"/>
</dbReference>
<keyword evidence="6" id="KW-0560">Oxidoreductase</keyword>
<feature type="domain" description="RsdA/BaiN/AoA(So)-like insert" evidence="5">
    <location>
        <begin position="189"/>
        <end position="351"/>
    </location>
</feature>
<dbReference type="SUPFAM" id="SSF160996">
    <property type="entry name" value="HI0933 insert domain-like"/>
    <property type="match status" value="1"/>
</dbReference>
<dbReference type="InterPro" id="IPR004792">
    <property type="entry name" value="BaiN-like"/>
</dbReference>
<dbReference type="GO" id="GO:0004324">
    <property type="term" value="F:ferredoxin-NADP+ reductase activity"/>
    <property type="evidence" value="ECO:0007669"/>
    <property type="project" value="UniProtKB-EC"/>
</dbReference>
<accession>A0A0L6Z7X1</accession>
<dbReference type="AlphaFoldDB" id="A0A0L6Z7X1"/>
<comment type="caution">
    <text evidence="6">The sequence shown here is derived from an EMBL/GenBank/DDBJ whole genome shotgun (WGS) entry which is preliminary data.</text>
</comment>
<dbReference type="Pfam" id="PF22780">
    <property type="entry name" value="HI0933_like_1st"/>
    <property type="match status" value="1"/>
</dbReference>
<dbReference type="InterPro" id="IPR055178">
    <property type="entry name" value="RsdA/BaiN/AoA(So)-like_dom"/>
</dbReference>
<protein>
    <submittedName>
        <fullName evidence="6">Ferredoxin--NADP reductase</fullName>
        <ecNumber evidence="6">1.18.1.2</ecNumber>
    </submittedName>
</protein>
<dbReference type="NCBIfam" id="TIGR00275">
    <property type="entry name" value="aminoacetone oxidase family FAD-binding enzyme"/>
    <property type="match status" value="1"/>
</dbReference>
<dbReference type="PANTHER" id="PTHR42887">
    <property type="entry name" value="OS12G0638800 PROTEIN"/>
    <property type="match status" value="1"/>
</dbReference>